<proteinExistence type="predicted"/>
<keyword evidence="8" id="KW-1185">Reference proteome</keyword>
<dbReference type="SUPFAM" id="SSF55781">
    <property type="entry name" value="GAF domain-like"/>
    <property type="match status" value="1"/>
</dbReference>
<dbReference type="PROSITE" id="PS51077">
    <property type="entry name" value="HTH_ICLR"/>
    <property type="match status" value="1"/>
</dbReference>
<keyword evidence="2" id="KW-0238">DNA-binding</keyword>
<dbReference type="GO" id="GO:0003677">
    <property type="term" value="F:DNA binding"/>
    <property type="evidence" value="ECO:0007669"/>
    <property type="project" value="UniProtKB-KW"/>
</dbReference>
<evidence type="ECO:0000313" key="7">
    <source>
        <dbReference type="EMBL" id="RLP71868.1"/>
    </source>
</evidence>
<evidence type="ECO:0000256" key="2">
    <source>
        <dbReference type="ARBA" id="ARBA00023125"/>
    </source>
</evidence>
<dbReference type="OrthoDB" id="9807558at2"/>
<accession>A0A3L6ZVM7</accession>
<keyword evidence="1" id="KW-0805">Transcription regulation</keyword>
<dbReference type="SUPFAM" id="SSF46785">
    <property type="entry name" value="Winged helix' DNA-binding domain"/>
    <property type="match status" value="1"/>
</dbReference>
<dbReference type="Proteomes" id="UP000269692">
    <property type="component" value="Unassembled WGS sequence"/>
</dbReference>
<gene>
    <name evidence="7" type="ORF">D9R14_22120</name>
</gene>
<feature type="region of interest" description="Disordered" evidence="4">
    <location>
        <begin position="73"/>
        <end position="103"/>
    </location>
</feature>
<dbReference type="InterPro" id="IPR036388">
    <property type="entry name" value="WH-like_DNA-bd_sf"/>
</dbReference>
<reference evidence="7 8" key="1">
    <citation type="submission" date="2018-10" db="EMBL/GenBank/DDBJ databases">
        <title>Xanthobacter tagetidis genome sequencing and assembly.</title>
        <authorList>
            <person name="Maclea K.S."/>
            <person name="Goen A.E."/>
            <person name="Fatima S.A."/>
        </authorList>
    </citation>
    <scope>NUCLEOTIDE SEQUENCE [LARGE SCALE GENOMIC DNA]</scope>
    <source>
        <strain evidence="7 8">ATCC 700314</strain>
    </source>
</reference>
<dbReference type="EMBL" id="RCTF01000029">
    <property type="protein sequence ID" value="RLP71868.1"/>
    <property type="molecule type" value="Genomic_DNA"/>
</dbReference>
<dbReference type="GO" id="GO:0045892">
    <property type="term" value="P:negative regulation of DNA-templated transcription"/>
    <property type="evidence" value="ECO:0007669"/>
    <property type="project" value="TreeGrafter"/>
</dbReference>
<evidence type="ECO:0000256" key="4">
    <source>
        <dbReference type="SAM" id="MobiDB-lite"/>
    </source>
</evidence>
<evidence type="ECO:0000256" key="3">
    <source>
        <dbReference type="ARBA" id="ARBA00023163"/>
    </source>
</evidence>
<sequence length="382" mass="42081">MRPRTSAPAAPARTCPRTCAGNCASSDCCDPRRRLTPARSAGHFPKKNVLHRNAAPARQRADARRDGHMMVLKHLPRPSQPPGGIEQTAKNQDSNDHDAGGRASRCGAKYVVAPQHHTHIDSSVRVSEKKFMIVKQAENLLAILELFAAVRRPRTLSQISEALGLPKSSTFNLLETLEAKGLIHEMRAWGGYYPTRRLLVLAQDIARNDPFVDRIRPELVRLQEETGETVLLGHRMDAEIVYLEVIESQHPVRYFAQVGDRRPVQATSVGKAILSLYAPAERARLFETIAFTKYRDATLPDAAAVEADILASAPRGWFENLSEYTPDVLAVGMPLVIDGERLGVSVAGPNFRLLDRRAEAAASLGAAVQRIQQLFDKGADAR</sequence>
<evidence type="ECO:0000313" key="8">
    <source>
        <dbReference type="Proteomes" id="UP000269692"/>
    </source>
</evidence>
<feature type="domain" description="IclR-ED" evidence="6">
    <location>
        <begin position="197"/>
        <end position="381"/>
    </location>
</feature>
<name>A0A3L6ZVM7_9HYPH</name>
<dbReference type="Gene3D" id="1.10.10.10">
    <property type="entry name" value="Winged helix-like DNA-binding domain superfamily/Winged helix DNA-binding domain"/>
    <property type="match status" value="1"/>
</dbReference>
<dbReference type="PROSITE" id="PS51078">
    <property type="entry name" value="ICLR_ED"/>
    <property type="match status" value="1"/>
</dbReference>
<dbReference type="AlphaFoldDB" id="A0A3L6ZVM7"/>
<evidence type="ECO:0000259" key="5">
    <source>
        <dbReference type="PROSITE" id="PS51077"/>
    </source>
</evidence>
<organism evidence="7 8">
    <name type="scientific">Xanthobacter tagetidis</name>
    <dbReference type="NCBI Taxonomy" id="60216"/>
    <lineage>
        <taxon>Bacteria</taxon>
        <taxon>Pseudomonadati</taxon>
        <taxon>Pseudomonadota</taxon>
        <taxon>Alphaproteobacteria</taxon>
        <taxon>Hyphomicrobiales</taxon>
        <taxon>Xanthobacteraceae</taxon>
        <taxon>Xanthobacter</taxon>
    </lineage>
</organism>
<comment type="caution">
    <text evidence="7">The sequence shown here is derived from an EMBL/GenBank/DDBJ whole genome shotgun (WGS) entry which is preliminary data.</text>
</comment>
<dbReference type="Pfam" id="PF01614">
    <property type="entry name" value="IclR_C"/>
    <property type="match status" value="1"/>
</dbReference>
<dbReference type="PANTHER" id="PTHR30136">
    <property type="entry name" value="HELIX-TURN-HELIX TRANSCRIPTIONAL REGULATOR, ICLR FAMILY"/>
    <property type="match status" value="1"/>
</dbReference>
<dbReference type="InterPro" id="IPR005471">
    <property type="entry name" value="Tscrpt_reg_IclR_N"/>
</dbReference>
<dbReference type="InterPro" id="IPR029016">
    <property type="entry name" value="GAF-like_dom_sf"/>
</dbReference>
<dbReference type="SMART" id="SM00346">
    <property type="entry name" value="HTH_ICLR"/>
    <property type="match status" value="1"/>
</dbReference>
<feature type="domain" description="HTH iclR-type" evidence="5">
    <location>
        <begin position="134"/>
        <end position="196"/>
    </location>
</feature>
<dbReference type="InterPro" id="IPR036390">
    <property type="entry name" value="WH_DNA-bd_sf"/>
</dbReference>
<dbReference type="InterPro" id="IPR050707">
    <property type="entry name" value="HTH_MetabolicPath_Reg"/>
</dbReference>
<dbReference type="PANTHER" id="PTHR30136:SF35">
    <property type="entry name" value="HTH-TYPE TRANSCRIPTIONAL REGULATOR RV1719"/>
    <property type="match status" value="1"/>
</dbReference>
<dbReference type="GO" id="GO:0003700">
    <property type="term" value="F:DNA-binding transcription factor activity"/>
    <property type="evidence" value="ECO:0007669"/>
    <property type="project" value="TreeGrafter"/>
</dbReference>
<keyword evidence="3" id="KW-0804">Transcription</keyword>
<dbReference type="Gene3D" id="3.30.450.40">
    <property type="match status" value="1"/>
</dbReference>
<dbReference type="Pfam" id="PF09339">
    <property type="entry name" value="HTH_IclR"/>
    <property type="match status" value="1"/>
</dbReference>
<evidence type="ECO:0000256" key="1">
    <source>
        <dbReference type="ARBA" id="ARBA00023015"/>
    </source>
</evidence>
<evidence type="ECO:0000259" key="6">
    <source>
        <dbReference type="PROSITE" id="PS51078"/>
    </source>
</evidence>
<protein>
    <submittedName>
        <fullName evidence="7">IclR family transcriptional regulator</fullName>
    </submittedName>
</protein>
<dbReference type="InterPro" id="IPR014757">
    <property type="entry name" value="Tscrpt_reg_IclR_C"/>
</dbReference>